<evidence type="ECO:0000256" key="3">
    <source>
        <dbReference type="ARBA" id="ARBA00022691"/>
    </source>
</evidence>
<dbReference type="SUPFAM" id="SSF53335">
    <property type="entry name" value="S-adenosyl-L-methionine-dependent methyltransferases"/>
    <property type="match status" value="1"/>
</dbReference>
<dbReference type="PhylomeDB" id="T1ITE8"/>
<dbReference type="Gene3D" id="3.90.120.10">
    <property type="entry name" value="DNA Methylase, subunit A, domain 2"/>
    <property type="match status" value="1"/>
</dbReference>
<dbReference type="HOGENOM" id="CLU_049101_0_0_1"/>
<dbReference type="OMA" id="HYAFKYA"/>
<dbReference type="PRINTS" id="PR00105">
    <property type="entry name" value="C5METTRFRASE"/>
</dbReference>
<keyword evidence="7" id="KW-1185">Reference proteome</keyword>
<evidence type="ECO:0000256" key="1">
    <source>
        <dbReference type="ARBA" id="ARBA00022603"/>
    </source>
</evidence>
<evidence type="ECO:0000313" key="7">
    <source>
        <dbReference type="Proteomes" id="UP000014500"/>
    </source>
</evidence>
<dbReference type="Gene3D" id="3.40.50.150">
    <property type="entry name" value="Vaccinia Virus protein VP39"/>
    <property type="match status" value="1"/>
</dbReference>
<dbReference type="Pfam" id="PF00145">
    <property type="entry name" value="DNA_methylase"/>
    <property type="match status" value="1"/>
</dbReference>
<dbReference type="InterPro" id="IPR050750">
    <property type="entry name" value="C5-MTase"/>
</dbReference>
<keyword evidence="1 4" id="KW-0489">Methyltransferase</keyword>
<dbReference type="NCBIfam" id="TIGR00675">
    <property type="entry name" value="dcm"/>
    <property type="match status" value="1"/>
</dbReference>
<dbReference type="InterPro" id="IPR029063">
    <property type="entry name" value="SAM-dependent_MTases_sf"/>
</dbReference>
<keyword evidence="2 4" id="KW-0808">Transferase</keyword>
<comment type="similarity">
    <text evidence="4 5">Belongs to the class I-like SAM-binding methyltransferase superfamily. C5-methyltransferase family.</text>
</comment>
<dbReference type="Proteomes" id="UP000014500">
    <property type="component" value="Unassembled WGS sequence"/>
</dbReference>
<accession>T1ITE8</accession>
<dbReference type="AlphaFoldDB" id="T1ITE8"/>
<evidence type="ECO:0000256" key="2">
    <source>
        <dbReference type="ARBA" id="ARBA00022679"/>
    </source>
</evidence>
<dbReference type="InterPro" id="IPR001525">
    <property type="entry name" value="C5_MeTfrase"/>
</dbReference>
<name>T1ITE8_STRMM</name>
<dbReference type="STRING" id="126957.T1ITE8"/>
<evidence type="ECO:0000313" key="6">
    <source>
        <dbReference type="EnsemblMetazoa" id="SMAR004394-PA"/>
    </source>
</evidence>
<dbReference type="GO" id="GO:0008168">
    <property type="term" value="F:methyltransferase activity"/>
    <property type="evidence" value="ECO:0007669"/>
    <property type="project" value="UniProtKB-KW"/>
</dbReference>
<proteinExistence type="inferred from homology"/>
<feature type="active site" evidence="4">
    <location>
        <position position="92"/>
    </location>
</feature>
<dbReference type="PROSITE" id="PS51679">
    <property type="entry name" value="SAM_MT_C5"/>
    <property type="match status" value="1"/>
</dbReference>
<sequence>MADIRIHGKMNENTQILRVLELYSGIGGFHYALKDSDLKVEIVAAIDINTNANQVYMHNFPSTPIFQRNIQAINSKHFECFMPDLVWMSPPCQPFTRNGLKKDKMDHRTDSFLNILENLKLIRKKPKFILLENVKGFETSETHDLLTQTLNDCGYELNEYLLCPRQFGIPNSRLRYYMIAKLSEESVIPTRTSVINHTLNHSGEQIRHRNISEFLEDEFSDEFLIPDRILGKYAQAMDIVTSANDHSCCFTKSYGHYATGTGSVLRTNEMIDMEAVFLHEYQHENEKLNALKALQLRYFTPREVANLMGFPKTFGK</sequence>
<evidence type="ECO:0008006" key="8">
    <source>
        <dbReference type="Google" id="ProtNLM"/>
    </source>
</evidence>
<keyword evidence="3 4" id="KW-0949">S-adenosyl-L-methionine</keyword>
<dbReference type="PANTHER" id="PTHR46098:SF1">
    <property type="entry name" value="TRNA (CYTOSINE(38)-C(5))-METHYLTRANSFERASE"/>
    <property type="match status" value="1"/>
</dbReference>
<dbReference type="EMBL" id="JH431482">
    <property type="status" value="NOT_ANNOTATED_CDS"/>
    <property type="molecule type" value="Genomic_DNA"/>
</dbReference>
<reference evidence="6" key="2">
    <citation type="submission" date="2015-02" db="UniProtKB">
        <authorList>
            <consortium name="EnsemblMetazoa"/>
        </authorList>
    </citation>
    <scope>IDENTIFICATION</scope>
</reference>
<protein>
    <recommendedName>
        <fullName evidence="8">DNA methyltransferase 2</fullName>
    </recommendedName>
</protein>
<dbReference type="GO" id="GO:0005634">
    <property type="term" value="C:nucleus"/>
    <property type="evidence" value="ECO:0007669"/>
    <property type="project" value="TreeGrafter"/>
</dbReference>
<dbReference type="GO" id="GO:0032259">
    <property type="term" value="P:methylation"/>
    <property type="evidence" value="ECO:0007669"/>
    <property type="project" value="UniProtKB-KW"/>
</dbReference>
<evidence type="ECO:0000256" key="4">
    <source>
        <dbReference type="PROSITE-ProRule" id="PRU01016"/>
    </source>
</evidence>
<organism evidence="6 7">
    <name type="scientific">Strigamia maritima</name>
    <name type="common">European centipede</name>
    <name type="synonym">Geophilus maritimus</name>
    <dbReference type="NCBI Taxonomy" id="126957"/>
    <lineage>
        <taxon>Eukaryota</taxon>
        <taxon>Metazoa</taxon>
        <taxon>Ecdysozoa</taxon>
        <taxon>Arthropoda</taxon>
        <taxon>Myriapoda</taxon>
        <taxon>Chilopoda</taxon>
        <taxon>Pleurostigmophora</taxon>
        <taxon>Geophilomorpha</taxon>
        <taxon>Linotaeniidae</taxon>
        <taxon>Strigamia</taxon>
    </lineage>
</organism>
<reference evidence="7" key="1">
    <citation type="submission" date="2011-05" db="EMBL/GenBank/DDBJ databases">
        <authorList>
            <person name="Richards S.R."/>
            <person name="Qu J."/>
            <person name="Jiang H."/>
            <person name="Jhangiani S.N."/>
            <person name="Agravi P."/>
            <person name="Goodspeed R."/>
            <person name="Gross S."/>
            <person name="Mandapat C."/>
            <person name="Jackson L."/>
            <person name="Mathew T."/>
            <person name="Pu L."/>
            <person name="Thornton R."/>
            <person name="Saada N."/>
            <person name="Wilczek-Boney K.B."/>
            <person name="Lee S."/>
            <person name="Kovar C."/>
            <person name="Wu Y."/>
            <person name="Scherer S.E."/>
            <person name="Worley K.C."/>
            <person name="Muzny D.M."/>
            <person name="Gibbs R."/>
        </authorList>
    </citation>
    <scope>NUCLEOTIDE SEQUENCE</scope>
    <source>
        <strain evidence="7">Brora</strain>
    </source>
</reference>
<evidence type="ECO:0000256" key="5">
    <source>
        <dbReference type="RuleBase" id="RU000416"/>
    </source>
</evidence>
<dbReference type="eggNOG" id="KOG0919">
    <property type="taxonomic scope" value="Eukaryota"/>
</dbReference>
<dbReference type="PANTHER" id="PTHR46098">
    <property type="entry name" value="TRNA (CYTOSINE(38)-C(5))-METHYLTRANSFERASE"/>
    <property type="match status" value="1"/>
</dbReference>
<dbReference type="EnsemblMetazoa" id="SMAR004394-RA">
    <property type="protein sequence ID" value="SMAR004394-PA"/>
    <property type="gene ID" value="SMAR004394"/>
</dbReference>